<evidence type="ECO:0008006" key="3">
    <source>
        <dbReference type="Google" id="ProtNLM"/>
    </source>
</evidence>
<reference evidence="1 2" key="1">
    <citation type="submission" date="2023-07" db="EMBL/GenBank/DDBJ databases">
        <title>Genomic Encyclopedia of Type Strains, Phase IV (KMG-IV): sequencing the most valuable type-strain genomes for metagenomic binning, comparative biology and taxonomic classification.</title>
        <authorList>
            <person name="Goeker M."/>
        </authorList>
    </citation>
    <scope>NUCLEOTIDE SEQUENCE [LARGE SCALE GENOMIC DNA]</scope>
    <source>
        <strain evidence="1 2">DSM 102814</strain>
    </source>
</reference>
<dbReference type="EMBL" id="JAVDQA010000002">
    <property type="protein sequence ID" value="MDR6300657.1"/>
    <property type="molecule type" value="Genomic_DNA"/>
</dbReference>
<evidence type="ECO:0000313" key="1">
    <source>
        <dbReference type="EMBL" id="MDR6300657.1"/>
    </source>
</evidence>
<evidence type="ECO:0000313" key="2">
    <source>
        <dbReference type="Proteomes" id="UP001257659"/>
    </source>
</evidence>
<name>A0ABU1K6L7_9FLAO</name>
<organism evidence="1 2">
    <name type="scientific">Mesonia maritima</name>
    <dbReference type="NCBI Taxonomy" id="1793873"/>
    <lineage>
        <taxon>Bacteria</taxon>
        <taxon>Pseudomonadati</taxon>
        <taxon>Bacteroidota</taxon>
        <taxon>Flavobacteriia</taxon>
        <taxon>Flavobacteriales</taxon>
        <taxon>Flavobacteriaceae</taxon>
        <taxon>Mesonia</taxon>
    </lineage>
</organism>
<comment type="caution">
    <text evidence="1">The sequence shown here is derived from an EMBL/GenBank/DDBJ whole genome shotgun (WGS) entry which is preliminary data.</text>
</comment>
<accession>A0ABU1K6L7</accession>
<dbReference type="RefSeq" id="WP_309727553.1">
    <property type="nucleotide sequence ID" value="NZ_JAVDQA010000002.1"/>
</dbReference>
<sequence>MRNNKSLNAILIITFLFCFNTITAQDTIIFYKKIITAHDTITKTLDESGKEIEVTTTPVEDKNIDWEKFDKSSTIAKDKIKAEDIEGLWKAYEGLYRFYGQKEEILYGQKKQTERVEHINKTEHKEPVIIEVKGNTFRRNSKSDFEEFYIKDNMLISKKGEKHDIGIINKITPKILTISWKDGDNYTRYFYKK</sequence>
<proteinExistence type="predicted"/>
<dbReference type="Proteomes" id="UP001257659">
    <property type="component" value="Unassembled WGS sequence"/>
</dbReference>
<keyword evidence="2" id="KW-1185">Reference proteome</keyword>
<gene>
    <name evidence="1" type="ORF">GGR31_001288</name>
</gene>
<protein>
    <recommendedName>
        <fullName evidence="3">Lipocalin-like domain-containing protein</fullName>
    </recommendedName>
</protein>